<keyword evidence="3" id="KW-1185">Reference proteome</keyword>
<accession>A0ABP8CUS4</accession>
<dbReference type="RefSeq" id="WP_345120435.1">
    <property type="nucleotide sequence ID" value="NZ_BAABAT010000001.1"/>
</dbReference>
<gene>
    <name evidence="2" type="ORF">GCM10022255_003630</name>
</gene>
<dbReference type="Pfam" id="PF09826">
    <property type="entry name" value="Beta_propel"/>
    <property type="match status" value="1"/>
</dbReference>
<dbReference type="Proteomes" id="UP001500620">
    <property type="component" value="Unassembled WGS sequence"/>
</dbReference>
<keyword evidence="1" id="KW-0732">Signal</keyword>
<feature type="signal peptide" evidence="1">
    <location>
        <begin position="1"/>
        <end position="22"/>
    </location>
</feature>
<feature type="chain" id="PRO_5047518430" evidence="1">
    <location>
        <begin position="23"/>
        <end position="641"/>
    </location>
</feature>
<comment type="caution">
    <text evidence="2">The sequence shown here is derived from an EMBL/GenBank/DDBJ whole genome shotgun (WGS) entry which is preliminary data.</text>
</comment>
<organism evidence="2 3">
    <name type="scientific">Dactylosporangium darangshiense</name>
    <dbReference type="NCBI Taxonomy" id="579108"/>
    <lineage>
        <taxon>Bacteria</taxon>
        <taxon>Bacillati</taxon>
        <taxon>Actinomycetota</taxon>
        <taxon>Actinomycetes</taxon>
        <taxon>Micromonosporales</taxon>
        <taxon>Micromonosporaceae</taxon>
        <taxon>Dactylosporangium</taxon>
    </lineage>
</organism>
<sequence>MKRAAVTLGAVLLLLAGCTASRGPSSSTAASADAPAPAPALRLVAYDSCADLVAGLRKATQEAVTPWGLAGMPGDMRALNAAGDARAASAPEAMPGAAKAQAGADQAYSGTNTHEANVDEPDMVKTDGKRIVTLTGAGVLTVVDAAARKVTGTLRIGSDGNGGKRAASASQLLLSGDRALVLGYDYTDPEHSGAEFTLVDLAGPPKVVGTFNIGGSLVDARQVGSVARIVVRSSPRIDFPAQNFSDQSKIADDDARLAANRATVAGAPVESWLPQWAAVDATGKRTEGRVDCGAVSLPDSYSGTSMLTITTFDLAAPALGLGDPVTIAADGGIVYANGPSLYVANDQRWRTYMPMAKRGVAADAVVAVPQRTQLFKFTVAGAARPRYVAAGEVPGWLLNQYSMSEWDGRLRVATTANDASTVYVLEQRGGALAESGHVGGLGKGERIYSVRFVGTAGYVVTFRQTDPLYTLDLSDPAAPRAVGELKITGYSAYLHPAGDGRLIGVGQEANEKGRVQGLQVSLFDVHNMAAPARLAQFQVPGATSAAEFDPHAFLYWPATGLLVLPQTSRNQPDSAASALVLSVSDKAIAKTGVITHPTARYVMIERSLVIGGTLWTLSQTGLQANDMATLAQQAWLSLPSA</sequence>
<dbReference type="InterPro" id="IPR019198">
    <property type="entry name" value="Beta_propeller_containing"/>
</dbReference>
<dbReference type="EMBL" id="BAABAT010000001">
    <property type="protein sequence ID" value="GAA4243659.1"/>
    <property type="molecule type" value="Genomic_DNA"/>
</dbReference>
<proteinExistence type="predicted"/>
<evidence type="ECO:0000256" key="1">
    <source>
        <dbReference type="SAM" id="SignalP"/>
    </source>
</evidence>
<name>A0ABP8CUS4_9ACTN</name>
<reference evidence="3" key="1">
    <citation type="journal article" date="2019" name="Int. J. Syst. Evol. Microbiol.">
        <title>The Global Catalogue of Microorganisms (GCM) 10K type strain sequencing project: providing services to taxonomists for standard genome sequencing and annotation.</title>
        <authorList>
            <consortium name="The Broad Institute Genomics Platform"/>
            <consortium name="The Broad Institute Genome Sequencing Center for Infectious Disease"/>
            <person name="Wu L."/>
            <person name="Ma J."/>
        </authorList>
    </citation>
    <scope>NUCLEOTIDE SEQUENCE [LARGE SCALE GENOMIC DNA]</scope>
    <source>
        <strain evidence="3">JCM 17441</strain>
    </source>
</reference>
<evidence type="ECO:0000313" key="3">
    <source>
        <dbReference type="Proteomes" id="UP001500620"/>
    </source>
</evidence>
<protein>
    <submittedName>
        <fullName evidence="2">Beta-propeller domain-containing protein</fullName>
    </submittedName>
</protein>
<dbReference type="PROSITE" id="PS51257">
    <property type="entry name" value="PROKAR_LIPOPROTEIN"/>
    <property type="match status" value="1"/>
</dbReference>
<evidence type="ECO:0000313" key="2">
    <source>
        <dbReference type="EMBL" id="GAA4243659.1"/>
    </source>
</evidence>